<reference evidence="6" key="1">
    <citation type="submission" date="2018-11" db="EMBL/GenBank/DDBJ databases">
        <authorList>
            <person name="Grassa J C."/>
        </authorList>
    </citation>
    <scope>NUCLEOTIDE SEQUENCE [LARGE SCALE GENOMIC DNA]</scope>
</reference>
<dbReference type="FunFam" id="1.25.40.10:FF:000397">
    <property type="entry name" value="Pentatricopeptide repeat-containing protein At2g40720"/>
    <property type="match status" value="1"/>
</dbReference>
<dbReference type="FunFam" id="1.25.40.10:FF:000196">
    <property type="entry name" value="Pentatricopeptide repeat-containing protein At4g14850"/>
    <property type="match status" value="1"/>
</dbReference>
<evidence type="ECO:0000256" key="4">
    <source>
        <dbReference type="SAM" id="SignalP"/>
    </source>
</evidence>
<feature type="repeat" description="PPR" evidence="3">
    <location>
        <begin position="549"/>
        <end position="583"/>
    </location>
</feature>
<proteinExistence type="inferred from homology"/>
<dbReference type="GO" id="GO:0009451">
    <property type="term" value="P:RNA modification"/>
    <property type="evidence" value="ECO:0007669"/>
    <property type="project" value="InterPro"/>
</dbReference>
<keyword evidence="4" id="KW-0732">Signal</keyword>
<feature type="chain" id="PRO_5030697391" description="DYW domain-containing protein" evidence="4">
    <location>
        <begin position="20"/>
        <end position="904"/>
    </location>
</feature>
<dbReference type="FunFam" id="1.25.40.10:FF:000201">
    <property type="entry name" value="Pentatricopeptide repeat-containing protein mitochondrial"/>
    <property type="match status" value="1"/>
</dbReference>
<feature type="domain" description="DYW" evidence="5">
    <location>
        <begin position="764"/>
        <end position="856"/>
    </location>
</feature>
<dbReference type="Pfam" id="PF01535">
    <property type="entry name" value="PPR"/>
    <property type="match status" value="6"/>
</dbReference>
<dbReference type="EMBL" id="UZAU01000409">
    <property type="status" value="NOT_ANNOTATED_CDS"/>
    <property type="molecule type" value="Genomic_DNA"/>
</dbReference>
<evidence type="ECO:0000256" key="2">
    <source>
        <dbReference type="ARBA" id="ARBA00022737"/>
    </source>
</evidence>
<dbReference type="FunFam" id="1.25.40.10:FF:000471">
    <property type="entry name" value="Putative pentatricopeptide repeat-containing protein, mitochondrial"/>
    <property type="match status" value="1"/>
</dbReference>
<dbReference type="GO" id="GO:0008270">
    <property type="term" value="F:zinc ion binding"/>
    <property type="evidence" value="ECO:0007669"/>
    <property type="project" value="InterPro"/>
</dbReference>
<evidence type="ECO:0000256" key="3">
    <source>
        <dbReference type="PROSITE-ProRule" id="PRU00708"/>
    </source>
</evidence>
<dbReference type="GO" id="GO:0003723">
    <property type="term" value="F:RNA binding"/>
    <property type="evidence" value="ECO:0007669"/>
    <property type="project" value="InterPro"/>
</dbReference>
<keyword evidence="2" id="KW-0677">Repeat</keyword>
<dbReference type="PANTHER" id="PTHR47926">
    <property type="entry name" value="PENTATRICOPEPTIDE REPEAT-CONTAINING PROTEIN"/>
    <property type="match status" value="1"/>
</dbReference>
<dbReference type="Pfam" id="PF14432">
    <property type="entry name" value="DYW_deaminase"/>
    <property type="match status" value="1"/>
</dbReference>
<keyword evidence="7" id="KW-1185">Reference proteome</keyword>
<feature type="repeat" description="PPR" evidence="3">
    <location>
        <begin position="246"/>
        <end position="280"/>
    </location>
</feature>
<feature type="repeat" description="PPR" evidence="3">
    <location>
        <begin position="448"/>
        <end position="482"/>
    </location>
</feature>
<dbReference type="FunFam" id="1.25.40.10:FF:000366">
    <property type="entry name" value="Pentatricopeptide (PPR) repeat-containing protein"/>
    <property type="match status" value="1"/>
</dbReference>
<feature type="repeat" description="PPR" evidence="3">
    <location>
        <begin position="114"/>
        <end position="148"/>
    </location>
</feature>
<dbReference type="SUPFAM" id="SSF48452">
    <property type="entry name" value="TPR-like"/>
    <property type="match status" value="1"/>
</dbReference>
<evidence type="ECO:0000313" key="7">
    <source>
        <dbReference type="Proteomes" id="UP000596661"/>
    </source>
</evidence>
<dbReference type="NCBIfam" id="TIGR00756">
    <property type="entry name" value="PPR"/>
    <property type="match status" value="4"/>
</dbReference>
<comment type="similarity">
    <text evidence="1">Belongs to the PPR family. PCMP-H subfamily.</text>
</comment>
<dbReference type="InterPro" id="IPR002885">
    <property type="entry name" value="PPR_rpt"/>
</dbReference>
<dbReference type="OMA" id="PSVMIWR"/>
<dbReference type="Gene3D" id="1.25.40.10">
    <property type="entry name" value="Tetratricopeptide repeat domain"/>
    <property type="match status" value="5"/>
</dbReference>
<dbReference type="Pfam" id="PF20431">
    <property type="entry name" value="E_motif"/>
    <property type="match status" value="1"/>
</dbReference>
<dbReference type="FunFam" id="1.25.40.10:FF:000031">
    <property type="entry name" value="Pentatricopeptide repeat-containing protein mitochondrial"/>
    <property type="match status" value="1"/>
</dbReference>
<dbReference type="PANTHER" id="PTHR47926:SF520">
    <property type="entry name" value="DYW DOMAIN-CONTAINING PROTEIN"/>
    <property type="match status" value="1"/>
</dbReference>
<dbReference type="Gramene" id="evm.model.05.220">
    <property type="protein sequence ID" value="cds.evm.model.05.220"/>
    <property type="gene ID" value="evm.TU.05.220"/>
</dbReference>
<dbReference type="Proteomes" id="UP000596661">
    <property type="component" value="Chromosome 5"/>
</dbReference>
<dbReference type="EnsemblPlants" id="evm.model.05.220">
    <property type="protein sequence ID" value="cds.evm.model.05.220"/>
    <property type="gene ID" value="evm.TU.05.220"/>
</dbReference>
<dbReference type="InterPro" id="IPR032867">
    <property type="entry name" value="DYW_dom"/>
</dbReference>
<dbReference type="PROSITE" id="PS51375">
    <property type="entry name" value="PPR"/>
    <property type="match status" value="5"/>
</dbReference>
<sequence>MMLLPMYLALALLKGDIKSEDLAVAQGGDKGTSYTRLLIRNFPCIRIWTSSLHCGFSSQAICLAQQSRSLLELPDFGFDSFKYADMLQDSIENRKPRRGMGLHCEILKRGGCLDLFANNILLNMYVKSNLLSDAHNLFKEMPRLNTISFVTLIQGISESQHFVEGINLFVRLHREGHELNGFVFTTMLKLLVKMGRAELGWNLHACIFKLGHDSNAFVATALIDAYSICGHVDIASHVFNGIIFKDMVSWTGMITCYTENECFEDALELFFRMRIVGFKPNNFTFASLLKAYVGLEALDAGQSMHAFVIKSHYHDDKFVGLALLDLYTKSGDIGDACRVFEEMPKTDVVPWSFMIARYAQKDQCDEAIDLFLKMRQALVSPNEFAHASVLQACSTKGNLVLGKQIHAHVTKVCLDTNVFVSNALMDVYAKCGEIDNSMKLFVESPNRNDVSWNTMIVGFVQLGDDEKALSLFSRMLRLQIPATGVTYSSTLRACASISALDPGLQIHSLAIKTLHHKDVAVGNSLIDMYAKCGRIKDARLMFDKLNKQDEVSWNAMISGYSMHGLGVEALELFEMMQKTRCKPSKLTFVGVLSACSNAGLLEQGQAYFNSMTQEYGIEPCIEHYTCMVGLFGRLGHLDKAVKLIEEIPYDPSIMLWRALLGACVIHNDVELGKQSAERILEIDPHDDATHVLLSNLYANAKRWNNVAFVRKNMKKKGVKKELGLSWIENQGAVHYFCVGDNSHSDMKLIRGMLEWLNIKTWKTGYVPNCKAILLQVEEDEKERLLWLHSERLALAFGLIRTPPGSPIRIIKNLRICIDCHAVMKSISKIVKREIVVRDINRFHNFQDGICSCGDCWPLVITKSEIAASTVDLSLSLCTLQEISSDFHGKIRRIILPDWWSDTIA</sequence>
<dbReference type="InterPro" id="IPR011990">
    <property type="entry name" value="TPR-like_helical_dom_sf"/>
</dbReference>
<dbReference type="Pfam" id="PF13041">
    <property type="entry name" value="PPR_2"/>
    <property type="match status" value="3"/>
</dbReference>
<accession>A0A803PPJ3</accession>
<organism evidence="6 7">
    <name type="scientific">Cannabis sativa</name>
    <name type="common">Hemp</name>
    <name type="synonym">Marijuana</name>
    <dbReference type="NCBI Taxonomy" id="3483"/>
    <lineage>
        <taxon>Eukaryota</taxon>
        <taxon>Viridiplantae</taxon>
        <taxon>Streptophyta</taxon>
        <taxon>Embryophyta</taxon>
        <taxon>Tracheophyta</taxon>
        <taxon>Spermatophyta</taxon>
        <taxon>Magnoliopsida</taxon>
        <taxon>eudicotyledons</taxon>
        <taxon>Gunneridae</taxon>
        <taxon>Pentapetalae</taxon>
        <taxon>rosids</taxon>
        <taxon>fabids</taxon>
        <taxon>Rosales</taxon>
        <taxon>Cannabaceae</taxon>
        <taxon>Cannabis</taxon>
    </lineage>
</organism>
<evidence type="ECO:0000259" key="5">
    <source>
        <dbReference type="Pfam" id="PF14432"/>
    </source>
</evidence>
<dbReference type="AlphaFoldDB" id="A0A803PPJ3"/>
<feature type="signal peptide" evidence="4">
    <location>
        <begin position="1"/>
        <end position="19"/>
    </location>
</feature>
<dbReference type="InterPro" id="IPR046848">
    <property type="entry name" value="E_motif"/>
</dbReference>
<evidence type="ECO:0000256" key="1">
    <source>
        <dbReference type="ARBA" id="ARBA00006643"/>
    </source>
</evidence>
<reference evidence="6" key="2">
    <citation type="submission" date="2021-03" db="UniProtKB">
        <authorList>
            <consortium name="EnsemblPlants"/>
        </authorList>
    </citation>
    <scope>IDENTIFICATION</scope>
</reference>
<dbReference type="InterPro" id="IPR046960">
    <property type="entry name" value="PPR_At4g14850-like_plant"/>
</dbReference>
<feature type="repeat" description="PPR" evidence="3">
    <location>
        <begin position="316"/>
        <end position="350"/>
    </location>
</feature>
<name>A0A803PPJ3_CANSA</name>
<protein>
    <recommendedName>
        <fullName evidence="5">DYW domain-containing protein</fullName>
    </recommendedName>
</protein>
<evidence type="ECO:0000313" key="6">
    <source>
        <dbReference type="EnsemblPlants" id="cds.evm.model.05.220"/>
    </source>
</evidence>